<evidence type="ECO:0000313" key="2">
    <source>
        <dbReference type="Proteomes" id="UP000824120"/>
    </source>
</evidence>
<keyword evidence="2" id="KW-1185">Reference proteome</keyword>
<organism evidence="1 2">
    <name type="scientific">Solanum commersonii</name>
    <name type="common">Commerson's wild potato</name>
    <name type="synonym">Commerson's nightshade</name>
    <dbReference type="NCBI Taxonomy" id="4109"/>
    <lineage>
        <taxon>Eukaryota</taxon>
        <taxon>Viridiplantae</taxon>
        <taxon>Streptophyta</taxon>
        <taxon>Embryophyta</taxon>
        <taxon>Tracheophyta</taxon>
        <taxon>Spermatophyta</taxon>
        <taxon>Magnoliopsida</taxon>
        <taxon>eudicotyledons</taxon>
        <taxon>Gunneridae</taxon>
        <taxon>Pentapetalae</taxon>
        <taxon>asterids</taxon>
        <taxon>lamiids</taxon>
        <taxon>Solanales</taxon>
        <taxon>Solanaceae</taxon>
        <taxon>Solanoideae</taxon>
        <taxon>Solaneae</taxon>
        <taxon>Solanum</taxon>
    </lineage>
</organism>
<protein>
    <submittedName>
        <fullName evidence="1">Uncharacterized protein</fullName>
    </submittedName>
</protein>
<dbReference type="EMBL" id="JACXVP010000002">
    <property type="protein sequence ID" value="KAG5625389.1"/>
    <property type="molecule type" value="Genomic_DNA"/>
</dbReference>
<dbReference type="Proteomes" id="UP000824120">
    <property type="component" value="Chromosome 2"/>
</dbReference>
<dbReference type="AlphaFoldDB" id="A0A9J6AL79"/>
<proteinExistence type="predicted"/>
<evidence type="ECO:0000313" key="1">
    <source>
        <dbReference type="EMBL" id="KAG5625389.1"/>
    </source>
</evidence>
<comment type="caution">
    <text evidence="1">The sequence shown here is derived from an EMBL/GenBank/DDBJ whole genome shotgun (WGS) entry which is preliminary data.</text>
</comment>
<name>A0A9J6AL79_SOLCO</name>
<gene>
    <name evidence="1" type="ORF">H5410_010607</name>
</gene>
<sequence length="50" mass="5875">MARGALKVARCNLRRYKVQSWNNCTRDGKELGRDSHGTEIFKKTHVEERK</sequence>
<reference evidence="1 2" key="1">
    <citation type="submission" date="2020-09" db="EMBL/GenBank/DDBJ databases">
        <title>De no assembly of potato wild relative species, Solanum commersonii.</title>
        <authorList>
            <person name="Cho K."/>
        </authorList>
    </citation>
    <scope>NUCLEOTIDE SEQUENCE [LARGE SCALE GENOMIC DNA]</scope>
    <source>
        <strain evidence="1">LZ3.2</strain>
        <tissue evidence="1">Leaf</tissue>
    </source>
</reference>
<accession>A0A9J6AL79</accession>